<evidence type="ECO:0000256" key="1">
    <source>
        <dbReference type="ARBA" id="ARBA00023125"/>
    </source>
</evidence>
<proteinExistence type="predicted"/>
<reference evidence="4 5" key="1">
    <citation type="submission" date="2017-04" db="EMBL/GenBank/DDBJ databases">
        <authorList>
            <person name="Afonso C.L."/>
            <person name="Miller P.J."/>
            <person name="Scott M.A."/>
            <person name="Spackman E."/>
            <person name="Goraichik I."/>
            <person name="Dimitrov K.M."/>
            <person name="Suarez D.L."/>
            <person name="Swayne D.E."/>
        </authorList>
    </citation>
    <scope>NUCLEOTIDE SEQUENCE [LARGE SCALE GENOMIC DNA]</scope>
    <source>
        <strain evidence="4 5">DSM 12816</strain>
    </source>
</reference>
<evidence type="ECO:0000313" key="4">
    <source>
        <dbReference type="EMBL" id="SMC69871.1"/>
    </source>
</evidence>
<dbReference type="EMBL" id="FWXW01000005">
    <property type="protein sequence ID" value="SMC69871.1"/>
    <property type="molecule type" value="Genomic_DNA"/>
</dbReference>
<organism evidence="4 5">
    <name type="scientific">Papillibacter cinnamivorans DSM 12816</name>
    <dbReference type="NCBI Taxonomy" id="1122930"/>
    <lineage>
        <taxon>Bacteria</taxon>
        <taxon>Bacillati</taxon>
        <taxon>Bacillota</taxon>
        <taxon>Clostridia</taxon>
        <taxon>Eubacteriales</taxon>
        <taxon>Oscillospiraceae</taxon>
        <taxon>Papillibacter</taxon>
    </lineage>
</organism>
<evidence type="ECO:0000259" key="3">
    <source>
        <dbReference type="PROSITE" id="PS50977"/>
    </source>
</evidence>
<dbReference type="STRING" id="1122930.SAMN02745168_2101"/>
<evidence type="ECO:0000313" key="5">
    <source>
        <dbReference type="Proteomes" id="UP000192790"/>
    </source>
</evidence>
<dbReference type="Gene3D" id="1.10.357.10">
    <property type="entry name" value="Tetracycline Repressor, domain 2"/>
    <property type="match status" value="1"/>
</dbReference>
<accession>A0A1W2BAQ1</accession>
<dbReference type="AlphaFoldDB" id="A0A1W2BAQ1"/>
<dbReference type="GO" id="GO:0003677">
    <property type="term" value="F:DNA binding"/>
    <property type="evidence" value="ECO:0007669"/>
    <property type="project" value="UniProtKB-UniRule"/>
</dbReference>
<name>A0A1W2BAQ1_9FIRM</name>
<protein>
    <submittedName>
        <fullName evidence="4">Transcriptional regulator, TetR family</fullName>
    </submittedName>
</protein>
<dbReference type="PANTHER" id="PTHR43479:SF11">
    <property type="entry name" value="ACREF_ENVCD OPERON REPRESSOR-RELATED"/>
    <property type="match status" value="1"/>
</dbReference>
<dbReference type="SUPFAM" id="SSF46689">
    <property type="entry name" value="Homeodomain-like"/>
    <property type="match status" value="1"/>
</dbReference>
<dbReference type="Proteomes" id="UP000192790">
    <property type="component" value="Unassembled WGS sequence"/>
</dbReference>
<dbReference type="PRINTS" id="PR00455">
    <property type="entry name" value="HTHTETR"/>
</dbReference>
<gene>
    <name evidence="4" type="ORF">SAMN02745168_2101</name>
</gene>
<sequence>MARRYDSGEAKRKAIHAAATLFLEKGYRHTTIRDICRRANISSGSLFNVCKDKEAILYELVAYMFSSQFQGAQALLGDSFFPVQMYAIEAALQLAMTEQDENMRDIYLTAYMLPSTSAFIYHQTAKELSILFGERMPEYSEQDFFECEIGTGNMMRGYISIPCDETFTLEKKIHRFLDLSLAAYRVSETQRREAIDSVLLFDLRAIARHMIVSVMEWIQIGFPAADENLSDRISEFKR</sequence>
<dbReference type="InterPro" id="IPR050624">
    <property type="entry name" value="HTH-type_Tx_Regulator"/>
</dbReference>
<keyword evidence="1 2" id="KW-0238">DNA-binding</keyword>
<dbReference type="PROSITE" id="PS50977">
    <property type="entry name" value="HTH_TETR_2"/>
    <property type="match status" value="1"/>
</dbReference>
<evidence type="ECO:0000256" key="2">
    <source>
        <dbReference type="PROSITE-ProRule" id="PRU00335"/>
    </source>
</evidence>
<dbReference type="PANTHER" id="PTHR43479">
    <property type="entry name" value="ACREF/ENVCD OPERON REPRESSOR-RELATED"/>
    <property type="match status" value="1"/>
</dbReference>
<keyword evidence="5" id="KW-1185">Reference proteome</keyword>
<dbReference type="InterPro" id="IPR009057">
    <property type="entry name" value="Homeodomain-like_sf"/>
</dbReference>
<dbReference type="OrthoDB" id="9814200at2"/>
<feature type="DNA-binding region" description="H-T-H motif" evidence="2">
    <location>
        <begin position="31"/>
        <end position="50"/>
    </location>
</feature>
<feature type="domain" description="HTH tetR-type" evidence="3">
    <location>
        <begin position="8"/>
        <end position="68"/>
    </location>
</feature>
<dbReference type="RefSeq" id="WP_084234775.1">
    <property type="nucleotide sequence ID" value="NZ_FWXW01000005.1"/>
</dbReference>
<dbReference type="InterPro" id="IPR001647">
    <property type="entry name" value="HTH_TetR"/>
</dbReference>
<dbReference type="Pfam" id="PF00440">
    <property type="entry name" value="TetR_N"/>
    <property type="match status" value="1"/>
</dbReference>